<reference evidence="2 3" key="1">
    <citation type="submission" date="2022-12" db="EMBL/GenBank/DDBJ databases">
        <title>Genomic features and morphological characterization of a novel Knufia sp. strain isolated from spacecraft assembly facility.</title>
        <authorList>
            <person name="Teixeira M."/>
            <person name="Chander A.M."/>
            <person name="Stajich J.E."/>
            <person name="Venkateswaran K."/>
        </authorList>
    </citation>
    <scope>NUCLEOTIDE SEQUENCE [LARGE SCALE GENOMIC DNA]</scope>
    <source>
        <strain evidence="2 3">FJI-L2-BK-P2</strain>
    </source>
</reference>
<evidence type="ECO:0000313" key="2">
    <source>
        <dbReference type="EMBL" id="KAK5952817.1"/>
    </source>
</evidence>
<feature type="compositionally biased region" description="Low complexity" evidence="1">
    <location>
        <begin position="125"/>
        <end position="137"/>
    </location>
</feature>
<feature type="compositionally biased region" description="Low complexity" evidence="1">
    <location>
        <begin position="45"/>
        <end position="60"/>
    </location>
</feature>
<gene>
    <name evidence="2" type="ORF">OHC33_005936</name>
</gene>
<accession>A0AAN8I3K8</accession>
<feature type="region of interest" description="Disordered" evidence="1">
    <location>
        <begin position="1"/>
        <end position="137"/>
    </location>
</feature>
<name>A0AAN8I3K8_9EURO</name>
<sequence length="236" mass="26213">MADPSYPPGSRAIKIPISRLKNESYTTPSRRRSNRDDRMQRTDSTEGSSSSSEAASSASTPRTREVLKAHKTIASPSSTTVHKPTSAAYMTPPQAQQQQRKDKHRAGLPPPDSVPARALQTSSTYSSPLGPSMLSSSSYKSVNLNSHISSPDQPPRLICYTKHSQGFTWNDELFLPSYLVGRRYRSSKARRRWGGGYDEDEMDVDEEDDVPFDEEVDRCPVADIFVTDEEAANMLP</sequence>
<dbReference type="Proteomes" id="UP001316803">
    <property type="component" value="Unassembled WGS sequence"/>
</dbReference>
<feature type="compositionally biased region" description="Polar residues" evidence="1">
    <location>
        <begin position="74"/>
        <end position="83"/>
    </location>
</feature>
<comment type="caution">
    <text evidence="2">The sequence shown here is derived from an EMBL/GenBank/DDBJ whole genome shotgun (WGS) entry which is preliminary data.</text>
</comment>
<dbReference type="EMBL" id="JAKLMC020000013">
    <property type="protein sequence ID" value="KAK5952817.1"/>
    <property type="molecule type" value="Genomic_DNA"/>
</dbReference>
<keyword evidence="3" id="KW-1185">Reference proteome</keyword>
<feature type="compositionally biased region" description="Basic and acidic residues" evidence="1">
    <location>
        <begin position="34"/>
        <end position="44"/>
    </location>
</feature>
<proteinExistence type="predicted"/>
<organism evidence="2 3">
    <name type="scientific">Knufia fluminis</name>
    <dbReference type="NCBI Taxonomy" id="191047"/>
    <lineage>
        <taxon>Eukaryota</taxon>
        <taxon>Fungi</taxon>
        <taxon>Dikarya</taxon>
        <taxon>Ascomycota</taxon>
        <taxon>Pezizomycotina</taxon>
        <taxon>Eurotiomycetes</taxon>
        <taxon>Chaetothyriomycetidae</taxon>
        <taxon>Chaetothyriales</taxon>
        <taxon>Trichomeriaceae</taxon>
        <taxon>Knufia</taxon>
    </lineage>
</organism>
<protein>
    <submittedName>
        <fullName evidence="2">Uncharacterized protein</fullName>
    </submittedName>
</protein>
<dbReference type="AlphaFoldDB" id="A0AAN8I3K8"/>
<evidence type="ECO:0000256" key="1">
    <source>
        <dbReference type="SAM" id="MobiDB-lite"/>
    </source>
</evidence>
<evidence type="ECO:0000313" key="3">
    <source>
        <dbReference type="Proteomes" id="UP001316803"/>
    </source>
</evidence>